<evidence type="ECO:0000313" key="2">
    <source>
        <dbReference type="EMBL" id="OIW33664.1"/>
    </source>
</evidence>
<dbReference type="AlphaFoldDB" id="A0A1J7JUE8"/>
<dbReference type="InParanoid" id="A0A1J7JUE8"/>
<dbReference type="OrthoDB" id="5403181at2759"/>
<evidence type="ECO:0000256" key="1">
    <source>
        <dbReference type="SAM" id="MobiDB-lite"/>
    </source>
</evidence>
<dbReference type="EMBL" id="KV875094">
    <property type="protein sequence ID" value="OIW33664.1"/>
    <property type="molecule type" value="Genomic_DNA"/>
</dbReference>
<reference evidence="2 3" key="1">
    <citation type="submission" date="2016-10" db="EMBL/GenBank/DDBJ databases">
        <title>Draft genome sequence of Coniochaeta ligniaria NRRL30616, a lignocellulolytic fungus for bioabatement of inhibitors in plant biomass hydrolysates.</title>
        <authorList>
            <consortium name="DOE Joint Genome Institute"/>
            <person name="Jimenez D.J."/>
            <person name="Hector R.E."/>
            <person name="Riley R."/>
            <person name="Sun H."/>
            <person name="Grigoriev I.V."/>
            <person name="Van Elsas J.D."/>
            <person name="Nichols N.N."/>
        </authorList>
    </citation>
    <scope>NUCLEOTIDE SEQUENCE [LARGE SCALE GENOMIC DNA]</scope>
    <source>
        <strain evidence="2 3">NRRL 30616</strain>
    </source>
</reference>
<keyword evidence="3" id="KW-1185">Reference proteome</keyword>
<feature type="compositionally biased region" description="Polar residues" evidence="1">
    <location>
        <begin position="53"/>
        <end position="66"/>
    </location>
</feature>
<accession>A0A1J7JUE8</accession>
<evidence type="ECO:0000313" key="3">
    <source>
        <dbReference type="Proteomes" id="UP000182658"/>
    </source>
</evidence>
<proteinExistence type="predicted"/>
<protein>
    <submittedName>
        <fullName evidence="2">Uncharacterized protein</fullName>
    </submittedName>
</protein>
<gene>
    <name evidence="2" type="ORF">CONLIGDRAFT_187013</name>
</gene>
<dbReference type="Proteomes" id="UP000182658">
    <property type="component" value="Unassembled WGS sequence"/>
</dbReference>
<sequence>MVHHHEPFKALGPIDWAEIAAQQSSDTLPSFLSATFASAQTIVDSIPEPPKSAATSTGRARAQTDSAALAPHVSVSAPHPTTGDAELAAKIKKDWKEVKVGPKENPMDGRGWGGEVACLSA</sequence>
<feature type="region of interest" description="Disordered" evidence="1">
    <location>
        <begin position="46"/>
        <end position="83"/>
    </location>
</feature>
<organism evidence="2 3">
    <name type="scientific">Coniochaeta ligniaria NRRL 30616</name>
    <dbReference type="NCBI Taxonomy" id="1408157"/>
    <lineage>
        <taxon>Eukaryota</taxon>
        <taxon>Fungi</taxon>
        <taxon>Dikarya</taxon>
        <taxon>Ascomycota</taxon>
        <taxon>Pezizomycotina</taxon>
        <taxon>Sordariomycetes</taxon>
        <taxon>Sordariomycetidae</taxon>
        <taxon>Coniochaetales</taxon>
        <taxon>Coniochaetaceae</taxon>
        <taxon>Coniochaeta</taxon>
    </lineage>
</organism>
<name>A0A1J7JUE8_9PEZI</name>